<dbReference type="GO" id="GO:0004382">
    <property type="term" value="F:GDP phosphatase activity"/>
    <property type="evidence" value="ECO:0007669"/>
    <property type="project" value="TreeGrafter"/>
</dbReference>
<dbReference type="GO" id="GO:0046036">
    <property type="term" value="P:CTP metabolic process"/>
    <property type="evidence" value="ECO:0007669"/>
    <property type="project" value="TreeGrafter"/>
</dbReference>
<dbReference type="Gene3D" id="3.30.420.40">
    <property type="match status" value="1"/>
</dbReference>
<gene>
    <name evidence="5" type="primary">YND1</name>
    <name evidence="5" type="ORF">GGI15_003922</name>
</gene>
<keyword evidence="4" id="KW-1133">Transmembrane helix</keyword>
<dbReference type="OrthoDB" id="6372431at2759"/>
<keyword evidence="6" id="KW-1185">Reference proteome</keyword>
<accession>A0A9W8LGQ8</accession>
<dbReference type="InterPro" id="IPR000407">
    <property type="entry name" value="GDA1_CD39_NTPase"/>
</dbReference>
<evidence type="ECO:0000313" key="5">
    <source>
        <dbReference type="EMBL" id="KAJ2779301.1"/>
    </source>
</evidence>
<comment type="caution">
    <text evidence="5">The sequence shown here is derived from an EMBL/GenBank/DDBJ whole genome shotgun (WGS) entry which is preliminary data.</text>
</comment>
<dbReference type="AlphaFoldDB" id="A0A9W8LGQ8"/>
<dbReference type="EC" id="3.6.1.5" evidence="5"/>
<comment type="similarity">
    <text evidence="1">Belongs to the GDA1/CD39 NTPase family.</text>
</comment>
<name>A0A9W8LGQ8_9FUNG</name>
<evidence type="ECO:0000256" key="3">
    <source>
        <dbReference type="PIRSR" id="PIRSR600407-1"/>
    </source>
</evidence>
<feature type="transmembrane region" description="Helical" evidence="4">
    <location>
        <begin position="48"/>
        <end position="69"/>
    </location>
</feature>
<feature type="active site" description="Proton acceptor" evidence="3">
    <location>
        <position position="232"/>
    </location>
</feature>
<dbReference type="GO" id="GO:0017111">
    <property type="term" value="F:ribonucleoside triphosphate phosphatase activity"/>
    <property type="evidence" value="ECO:0007669"/>
    <property type="project" value="TreeGrafter"/>
</dbReference>
<keyword evidence="4" id="KW-0472">Membrane</keyword>
<evidence type="ECO:0000313" key="6">
    <source>
        <dbReference type="Proteomes" id="UP001140172"/>
    </source>
</evidence>
<dbReference type="EMBL" id="JANBUM010000305">
    <property type="protein sequence ID" value="KAJ2779301.1"/>
    <property type="molecule type" value="Genomic_DNA"/>
</dbReference>
<feature type="transmembrane region" description="Helical" evidence="4">
    <location>
        <begin position="494"/>
        <end position="517"/>
    </location>
</feature>
<keyword evidence="4" id="KW-0812">Transmembrane</keyword>
<dbReference type="GO" id="GO:0016020">
    <property type="term" value="C:membrane"/>
    <property type="evidence" value="ECO:0007669"/>
    <property type="project" value="TreeGrafter"/>
</dbReference>
<dbReference type="GO" id="GO:0005794">
    <property type="term" value="C:Golgi apparatus"/>
    <property type="evidence" value="ECO:0007669"/>
    <property type="project" value="TreeGrafter"/>
</dbReference>
<dbReference type="Gene3D" id="3.30.420.150">
    <property type="entry name" value="Exopolyphosphatase. Domain 2"/>
    <property type="match status" value="1"/>
</dbReference>
<keyword evidence="2 5" id="KW-0378">Hydrolase</keyword>
<proteinExistence type="inferred from homology"/>
<evidence type="ECO:0000256" key="4">
    <source>
        <dbReference type="SAM" id="Phobius"/>
    </source>
</evidence>
<sequence>MGLSGWLHRLWATAKGSGGRGPVLPLAAVSLPSSSRRQQQQHPTRRRVAALAAAAVLSLCVLGAFYHVLVRQTTPDHEPDNGDHRRFGIVIDAGSSGSRVMVYAWDDPAVQLEQQSHNASAGARPFRLPAIERAGEHWAFKTEPGISSFASSAQHVGALHIKPLLDFAQQQIPVGRQASTPVLLLATAGMRLLPLAQRNHVMESACAYARENYAFLVDACAHSFRVVSGEHEGLYGDVAQVTLRALDGRDRTTGVFAATFLGHGTNEARRRYVARLAASADDPCLAPGLQLPTADGELRGLGSFDACVQATRPLLNKTAECARLPCLFAGVPAPPIDYARQQFVGVSEYWYAAHDFLALGGAWDAERFERRAREFCATPWDELLQLHAGDDAAHVHRLQMQCFKAAWLVNVLHEGFGLPKQAGGPRPAFRSLDSVGGVEVSWTLGALLLRVSQTLTPAGALQATRPGIRLPAAGDADAAGWPARLSPVWDGLPAAARAALVACAGACLLLLLCVVVWRVSLCRRATYGRVGAGSPAGSPIALATLGPLQRHDDSQVDGAGDDNDKELRRSPSAFVLDMLPRPLHSVLSPPALPSLSPGFLSPLSAPPASAAMDARPKSVAVVAEAPAISRASSFSSLAMLNRRRGGLAD</sequence>
<evidence type="ECO:0000256" key="2">
    <source>
        <dbReference type="ARBA" id="ARBA00022801"/>
    </source>
</evidence>
<dbReference type="GO" id="GO:0006256">
    <property type="term" value="P:UDP catabolic process"/>
    <property type="evidence" value="ECO:0007669"/>
    <property type="project" value="TreeGrafter"/>
</dbReference>
<dbReference type="GO" id="GO:0045134">
    <property type="term" value="F:UDP phosphatase activity"/>
    <property type="evidence" value="ECO:0007669"/>
    <property type="project" value="TreeGrafter"/>
</dbReference>
<organism evidence="5 6">
    <name type="scientific">Coemansia interrupta</name>
    <dbReference type="NCBI Taxonomy" id="1126814"/>
    <lineage>
        <taxon>Eukaryota</taxon>
        <taxon>Fungi</taxon>
        <taxon>Fungi incertae sedis</taxon>
        <taxon>Zoopagomycota</taxon>
        <taxon>Kickxellomycotina</taxon>
        <taxon>Kickxellomycetes</taxon>
        <taxon>Kickxellales</taxon>
        <taxon>Kickxellaceae</taxon>
        <taxon>Coemansia</taxon>
    </lineage>
</organism>
<dbReference type="Proteomes" id="UP001140172">
    <property type="component" value="Unassembled WGS sequence"/>
</dbReference>
<dbReference type="Pfam" id="PF01150">
    <property type="entry name" value="GDA1_CD39"/>
    <property type="match status" value="2"/>
</dbReference>
<protein>
    <submittedName>
        <fullName evidence="5">Golgi apyrase</fullName>
        <ecNumber evidence="5">3.6.1.5</ecNumber>
    </submittedName>
</protein>
<dbReference type="PANTHER" id="PTHR11782:SF121">
    <property type="entry name" value="NUCLEOSIDE-DIPHOSPHATASE MIG-23"/>
    <property type="match status" value="1"/>
</dbReference>
<dbReference type="GO" id="GO:0004050">
    <property type="term" value="F:apyrase activity"/>
    <property type="evidence" value="ECO:0007669"/>
    <property type="project" value="UniProtKB-EC"/>
</dbReference>
<dbReference type="PANTHER" id="PTHR11782">
    <property type="entry name" value="ADENOSINE/GUANOSINE DIPHOSPHATASE"/>
    <property type="match status" value="1"/>
</dbReference>
<reference evidence="5" key="1">
    <citation type="submission" date="2022-07" db="EMBL/GenBank/DDBJ databases">
        <title>Phylogenomic reconstructions and comparative analyses of Kickxellomycotina fungi.</title>
        <authorList>
            <person name="Reynolds N.K."/>
            <person name="Stajich J.E."/>
            <person name="Barry K."/>
            <person name="Grigoriev I.V."/>
            <person name="Crous P."/>
            <person name="Smith M.E."/>
        </authorList>
    </citation>
    <scope>NUCLEOTIDE SEQUENCE</scope>
    <source>
        <strain evidence="5">BCRC 34489</strain>
    </source>
</reference>
<evidence type="ECO:0000256" key="1">
    <source>
        <dbReference type="ARBA" id="ARBA00009283"/>
    </source>
</evidence>